<evidence type="ECO:0000256" key="2">
    <source>
        <dbReference type="ARBA" id="ARBA00022679"/>
    </source>
</evidence>
<dbReference type="EMBL" id="JAVDYC010000001">
    <property type="protein sequence ID" value="MDR7322650.1"/>
    <property type="molecule type" value="Genomic_DNA"/>
</dbReference>
<name>A0AAE3ZRQ8_9ACTN</name>
<evidence type="ECO:0000259" key="5">
    <source>
        <dbReference type="Pfam" id="PF13649"/>
    </source>
</evidence>
<dbReference type="PANTHER" id="PTHR43464:SF19">
    <property type="entry name" value="UBIQUINONE BIOSYNTHESIS O-METHYLTRANSFERASE, MITOCHONDRIAL"/>
    <property type="match status" value="1"/>
</dbReference>
<keyword evidence="7" id="KW-1185">Reference proteome</keyword>
<dbReference type="RefSeq" id="WP_310413354.1">
    <property type="nucleotide sequence ID" value="NZ_JAVDYC010000001.1"/>
</dbReference>
<keyword evidence="3" id="KW-0949">S-adenosyl-L-methionine</keyword>
<evidence type="ECO:0000256" key="4">
    <source>
        <dbReference type="SAM" id="MobiDB-lite"/>
    </source>
</evidence>
<evidence type="ECO:0000313" key="7">
    <source>
        <dbReference type="Proteomes" id="UP001183629"/>
    </source>
</evidence>
<dbReference type="AlphaFoldDB" id="A0AAE3ZRQ8"/>
<dbReference type="Gene3D" id="2.20.25.570">
    <property type="match status" value="1"/>
</dbReference>
<feature type="region of interest" description="Disordered" evidence="4">
    <location>
        <begin position="250"/>
        <end position="269"/>
    </location>
</feature>
<dbReference type="Gene3D" id="3.40.50.150">
    <property type="entry name" value="Vaccinia Virus protein VP39"/>
    <property type="match status" value="1"/>
</dbReference>
<organism evidence="6 7">
    <name type="scientific">Catenuloplanes niger</name>
    <dbReference type="NCBI Taxonomy" id="587534"/>
    <lineage>
        <taxon>Bacteria</taxon>
        <taxon>Bacillati</taxon>
        <taxon>Actinomycetota</taxon>
        <taxon>Actinomycetes</taxon>
        <taxon>Micromonosporales</taxon>
        <taxon>Micromonosporaceae</taxon>
        <taxon>Catenuloplanes</taxon>
    </lineage>
</organism>
<dbReference type="InterPro" id="IPR041698">
    <property type="entry name" value="Methyltransf_25"/>
</dbReference>
<dbReference type="GO" id="GO:0008168">
    <property type="term" value="F:methyltransferase activity"/>
    <property type="evidence" value="ECO:0007669"/>
    <property type="project" value="UniProtKB-KW"/>
</dbReference>
<gene>
    <name evidence="6" type="ORF">J2S44_002900</name>
</gene>
<accession>A0AAE3ZRQ8</accession>
<dbReference type="PANTHER" id="PTHR43464">
    <property type="entry name" value="METHYLTRANSFERASE"/>
    <property type="match status" value="1"/>
</dbReference>
<dbReference type="Pfam" id="PF13649">
    <property type="entry name" value="Methyltransf_25"/>
    <property type="match status" value="1"/>
</dbReference>
<comment type="caution">
    <text evidence="6">The sequence shown here is derived from an EMBL/GenBank/DDBJ whole genome shotgun (WGS) entry which is preliminary data.</text>
</comment>
<dbReference type="CDD" id="cd02440">
    <property type="entry name" value="AdoMet_MTases"/>
    <property type="match status" value="1"/>
</dbReference>
<dbReference type="InterPro" id="IPR029063">
    <property type="entry name" value="SAM-dependent_MTases_sf"/>
</dbReference>
<evidence type="ECO:0000256" key="1">
    <source>
        <dbReference type="ARBA" id="ARBA00022603"/>
    </source>
</evidence>
<dbReference type="GO" id="GO:0032259">
    <property type="term" value="P:methylation"/>
    <property type="evidence" value="ECO:0007669"/>
    <property type="project" value="UniProtKB-KW"/>
</dbReference>
<reference evidence="6 7" key="1">
    <citation type="submission" date="2023-07" db="EMBL/GenBank/DDBJ databases">
        <title>Sequencing the genomes of 1000 actinobacteria strains.</title>
        <authorList>
            <person name="Klenk H.-P."/>
        </authorList>
    </citation>
    <scope>NUCLEOTIDE SEQUENCE [LARGE SCALE GENOMIC DNA]</scope>
    <source>
        <strain evidence="6 7">DSM 44711</strain>
    </source>
</reference>
<proteinExistence type="predicted"/>
<keyword evidence="1 6" id="KW-0489">Methyltransferase</keyword>
<protein>
    <submittedName>
        <fullName evidence="6">SAM-dependent methyltransferase</fullName>
    </submittedName>
</protein>
<evidence type="ECO:0000256" key="3">
    <source>
        <dbReference type="ARBA" id="ARBA00022691"/>
    </source>
</evidence>
<keyword evidence="2" id="KW-0808">Transferase</keyword>
<feature type="domain" description="Methyltransferase" evidence="5">
    <location>
        <begin position="59"/>
        <end position="152"/>
    </location>
</feature>
<dbReference type="SUPFAM" id="SSF53335">
    <property type="entry name" value="S-adenosyl-L-methionine-dependent methyltransferases"/>
    <property type="match status" value="1"/>
</dbReference>
<sequence>MSVTTRTTSHPVLTTPTDAAPGSAYGDRWAEVYDDLYDGRDTIPAVVDFIRRWAQPASVLELGVGTGRLAIPLAAAGMHVVGVDNSEAMLARLRAKPGGDAVDGRLADMTDPPTDRTYGCVLIAFSTLYLLADQNTQRRCIQAAADRLAPGGALIIEGFIPDPDRWHNGHSLHVEQWDSGHVTMNVGRLDAAAQTIDTLRVTQTSDGTQVIPNRLRYLLPAELDLIAEHTGLGLAGRYGDLAGRPIGSQPTSHVSVYTRPETAAATTRR</sequence>
<evidence type="ECO:0000313" key="6">
    <source>
        <dbReference type="EMBL" id="MDR7322650.1"/>
    </source>
</evidence>
<dbReference type="Proteomes" id="UP001183629">
    <property type="component" value="Unassembled WGS sequence"/>
</dbReference>